<keyword evidence="1" id="KW-1133">Transmembrane helix</keyword>
<evidence type="ECO:0000313" key="2">
    <source>
        <dbReference type="EMBL" id="MFC4035689.1"/>
    </source>
</evidence>
<dbReference type="RefSeq" id="WP_386436071.1">
    <property type="nucleotide sequence ID" value="NZ_JBHSBB010000029.1"/>
</dbReference>
<proteinExistence type="predicted"/>
<evidence type="ECO:0000256" key="1">
    <source>
        <dbReference type="SAM" id="Phobius"/>
    </source>
</evidence>
<feature type="transmembrane region" description="Helical" evidence="1">
    <location>
        <begin position="7"/>
        <end position="24"/>
    </location>
</feature>
<protein>
    <submittedName>
        <fullName evidence="2">Uncharacterized protein</fullName>
    </submittedName>
</protein>
<evidence type="ECO:0000313" key="3">
    <source>
        <dbReference type="Proteomes" id="UP001595765"/>
    </source>
</evidence>
<sequence length="61" mass="6946">MRRWAKNTGLVAVLYAVGVLSVHWPRHSRHGASWPTSFAIAAVVLPVVLAFQWWKDRPPRV</sequence>
<dbReference type="EMBL" id="JBHSBB010000029">
    <property type="protein sequence ID" value="MFC4035689.1"/>
    <property type="molecule type" value="Genomic_DNA"/>
</dbReference>
<name>A0ABV8HUE0_9ACTN</name>
<keyword evidence="1" id="KW-0472">Membrane</keyword>
<dbReference type="Proteomes" id="UP001595765">
    <property type="component" value="Unassembled WGS sequence"/>
</dbReference>
<organism evidence="2 3">
    <name type="scientific">Streptomyces polygonati</name>
    <dbReference type="NCBI Taxonomy" id="1617087"/>
    <lineage>
        <taxon>Bacteria</taxon>
        <taxon>Bacillati</taxon>
        <taxon>Actinomycetota</taxon>
        <taxon>Actinomycetes</taxon>
        <taxon>Kitasatosporales</taxon>
        <taxon>Streptomycetaceae</taxon>
        <taxon>Streptomyces</taxon>
    </lineage>
</organism>
<reference evidence="3" key="1">
    <citation type="journal article" date="2019" name="Int. J. Syst. Evol. Microbiol.">
        <title>The Global Catalogue of Microorganisms (GCM) 10K type strain sequencing project: providing services to taxonomists for standard genome sequencing and annotation.</title>
        <authorList>
            <consortium name="The Broad Institute Genomics Platform"/>
            <consortium name="The Broad Institute Genome Sequencing Center for Infectious Disease"/>
            <person name="Wu L."/>
            <person name="Ma J."/>
        </authorList>
    </citation>
    <scope>NUCLEOTIDE SEQUENCE [LARGE SCALE GENOMIC DNA]</scope>
    <source>
        <strain evidence="3">CGMCC 4.7237</strain>
    </source>
</reference>
<feature type="transmembrane region" description="Helical" evidence="1">
    <location>
        <begin position="36"/>
        <end position="54"/>
    </location>
</feature>
<comment type="caution">
    <text evidence="2">The sequence shown here is derived from an EMBL/GenBank/DDBJ whole genome shotgun (WGS) entry which is preliminary data.</text>
</comment>
<gene>
    <name evidence="2" type="ORF">ACFO3J_30090</name>
</gene>
<keyword evidence="3" id="KW-1185">Reference proteome</keyword>
<keyword evidence="1" id="KW-0812">Transmembrane</keyword>
<accession>A0ABV8HUE0</accession>